<protein>
    <submittedName>
        <fullName evidence="2">Uncharacterized protein</fullName>
    </submittedName>
</protein>
<dbReference type="HOGENOM" id="CLU_1685944_0_0_1"/>
<dbReference type="GeneTree" id="ENSGT01140000286811"/>
<evidence type="ECO:0000256" key="1">
    <source>
        <dbReference type="SAM" id="Phobius"/>
    </source>
</evidence>
<dbReference type="Ensembl" id="ENSCSAVT00000018863.1">
    <property type="protein sequence ID" value="ENSCSAVP00000018660.1"/>
    <property type="gene ID" value="ENSCSAVG00000010964.1"/>
</dbReference>
<keyword evidence="1" id="KW-0472">Membrane</keyword>
<keyword evidence="3" id="KW-1185">Reference proteome</keyword>
<proteinExistence type="predicted"/>
<feature type="transmembrane region" description="Helical" evidence="1">
    <location>
        <begin position="26"/>
        <end position="44"/>
    </location>
</feature>
<feature type="transmembrane region" description="Helical" evidence="1">
    <location>
        <begin position="64"/>
        <end position="85"/>
    </location>
</feature>
<dbReference type="Proteomes" id="UP000007875">
    <property type="component" value="Unassembled WGS sequence"/>
</dbReference>
<dbReference type="OMA" id="SQFTYFE"/>
<reference evidence="2" key="3">
    <citation type="submission" date="2025-09" db="UniProtKB">
        <authorList>
            <consortium name="Ensembl"/>
        </authorList>
    </citation>
    <scope>IDENTIFICATION</scope>
</reference>
<keyword evidence="1" id="KW-0812">Transmembrane</keyword>
<name>H2ZM44_CIOSA</name>
<dbReference type="InParanoid" id="H2ZM44"/>
<accession>H2ZM44</accession>
<feature type="transmembrane region" description="Helical" evidence="1">
    <location>
        <begin position="127"/>
        <end position="150"/>
    </location>
</feature>
<evidence type="ECO:0000313" key="3">
    <source>
        <dbReference type="Proteomes" id="UP000007875"/>
    </source>
</evidence>
<evidence type="ECO:0000313" key="2">
    <source>
        <dbReference type="Ensembl" id="ENSCSAVP00000018660.1"/>
    </source>
</evidence>
<reference evidence="3" key="1">
    <citation type="submission" date="2003-08" db="EMBL/GenBank/DDBJ databases">
        <authorList>
            <person name="Birren B."/>
            <person name="Nusbaum C."/>
            <person name="Abebe A."/>
            <person name="Abouelleil A."/>
            <person name="Adekoya E."/>
            <person name="Ait-zahra M."/>
            <person name="Allen N."/>
            <person name="Allen T."/>
            <person name="An P."/>
            <person name="Anderson M."/>
            <person name="Anderson S."/>
            <person name="Arachchi H."/>
            <person name="Armbruster J."/>
            <person name="Bachantsang P."/>
            <person name="Baldwin J."/>
            <person name="Barry A."/>
            <person name="Bayul T."/>
            <person name="Blitshsteyn B."/>
            <person name="Bloom T."/>
            <person name="Blye J."/>
            <person name="Boguslavskiy L."/>
            <person name="Borowsky M."/>
            <person name="Boukhgalter B."/>
            <person name="Brunache A."/>
            <person name="Butler J."/>
            <person name="Calixte N."/>
            <person name="Calvo S."/>
            <person name="Camarata J."/>
            <person name="Campo K."/>
            <person name="Chang J."/>
            <person name="Cheshatsang Y."/>
            <person name="Citroen M."/>
            <person name="Collymore A."/>
            <person name="Considine T."/>
            <person name="Cook A."/>
            <person name="Cooke P."/>
            <person name="Corum B."/>
            <person name="Cuomo C."/>
            <person name="David R."/>
            <person name="Dawoe T."/>
            <person name="Degray S."/>
            <person name="Dodge S."/>
            <person name="Dooley K."/>
            <person name="Dorje P."/>
            <person name="Dorjee K."/>
            <person name="Dorris L."/>
            <person name="Duffey N."/>
            <person name="Dupes A."/>
            <person name="Elkins T."/>
            <person name="Engels R."/>
            <person name="Erickson J."/>
            <person name="Farina A."/>
            <person name="Faro S."/>
            <person name="Ferreira P."/>
            <person name="Fischer H."/>
            <person name="Fitzgerald M."/>
            <person name="Foley K."/>
            <person name="Gage D."/>
            <person name="Galagan J."/>
            <person name="Gearin G."/>
            <person name="Gnerre S."/>
            <person name="Gnirke A."/>
            <person name="Goyette A."/>
            <person name="Graham J."/>
            <person name="Grandbois E."/>
            <person name="Gyaltsen K."/>
            <person name="Hafez N."/>
            <person name="Hagopian D."/>
            <person name="Hagos B."/>
            <person name="Hall J."/>
            <person name="Hatcher B."/>
            <person name="Heller A."/>
            <person name="Higgins H."/>
            <person name="Honan T."/>
            <person name="Horn A."/>
            <person name="Houde N."/>
            <person name="Hughes L."/>
            <person name="Hulme W."/>
            <person name="Husby E."/>
            <person name="Iliev I."/>
            <person name="Jaffe D."/>
            <person name="Jones C."/>
            <person name="Kamal M."/>
            <person name="Kamat A."/>
            <person name="Kamvysselis M."/>
            <person name="Karlsson E."/>
            <person name="Kells C."/>
            <person name="Kieu A."/>
            <person name="Kisner P."/>
            <person name="Kodira C."/>
            <person name="Kulbokas E."/>
            <person name="Labutti K."/>
            <person name="Lama D."/>
            <person name="Landers T."/>
            <person name="Leger J."/>
            <person name="Levine S."/>
            <person name="Lewis D."/>
            <person name="Lewis T."/>
            <person name="Lindblad-toh K."/>
            <person name="Liu X."/>
            <person name="Lokyitsang T."/>
            <person name="Lokyitsang Y."/>
            <person name="Lucien O."/>
            <person name="Lui A."/>
            <person name="Ma L.J."/>
            <person name="Mabbitt R."/>
            <person name="Macdonald J."/>
            <person name="Maclean C."/>
            <person name="Major J."/>
            <person name="Manning J."/>
            <person name="Marabella R."/>
            <person name="Maru K."/>
            <person name="Matthews C."/>
            <person name="Mauceli E."/>
            <person name="Mccarthy M."/>
            <person name="Mcdonough S."/>
            <person name="Mcghee T."/>
            <person name="Meldrim J."/>
            <person name="Meneus L."/>
            <person name="Mesirov J."/>
            <person name="Mihalev A."/>
            <person name="Mihova T."/>
            <person name="Mikkelsen T."/>
            <person name="Mlenga V."/>
            <person name="Moru K."/>
            <person name="Mozes J."/>
            <person name="Mulrain L."/>
            <person name="Munson G."/>
            <person name="Naylor J."/>
            <person name="Newes C."/>
            <person name="Nguyen C."/>
            <person name="Nguyen N."/>
            <person name="Nguyen T."/>
            <person name="Nicol R."/>
            <person name="Nielsen C."/>
            <person name="Nizzari M."/>
            <person name="Norbu C."/>
            <person name="Norbu N."/>
            <person name="O'donnell P."/>
            <person name="Okoawo O."/>
            <person name="O'leary S."/>
            <person name="Omotosho B."/>
            <person name="O'neill K."/>
            <person name="Osman S."/>
            <person name="Parker S."/>
            <person name="Perrin D."/>
            <person name="Phunkhang P."/>
            <person name="Piqani B."/>
            <person name="Purcell S."/>
            <person name="Rachupka T."/>
            <person name="Ramasamy U."/>
            <person name="Rameau R."/>
            <person name="Ray V."/>
            <person name="Raymond C."/>
            <person name="Retta R."/>
            <person name="Richardson S."/>
            <person name="Rise C."/>
            <person name="Rodriguez J."/>
            <person name="Rogers J."/>
            <person name="Rogov P."/>
            <person name="Rutman M."/>
            <person name="Schupbach R."/>
            <person name="Seaman C."/>
            <person name="Settipalli S."/>
            <person name="Sharpe T."/>
            <person name="Sheridan J."/>
            <person name="Sherpa N."/>
            <person name="Shi J."/>
            <person name="Smirnov S."/>
            <person name="Smith C."/>
            <person name="Sougnez C."/>
            <person name="Spencer B."/>
            <person name="Stalker J."/>
            <person name="Stange-thomann N."/>
            <person name="Stavropoulos S."/>
            <person name="Stetson K."/>
            <person name="Stone C."/>
            <person name="Stone S."/>
            <person name="Stubbs M."/>
            <person name="Talamas J."/>
            <person name="Tchuinga P."/>
            <person name="Tenzing P."/>
            <person name="Tesfaye S."/>
            <person name="Theodore J."/>
            <person name="Thoulutsang Y."/>
            <person name="Topham K."/>
            <person name="Towey S."/>
            <person name="Tsamla T."/>
            <person name="Tsomo N."/>
            <person name="Vallee D."/>
            <person name="Vassiliev H."/>
            <person name="Venkataraman V."/>
            <person name="Vinson J."/>
            <person name="Vo A."/>
            <person name="Wade C."/>
            <person name="Wang S."/>
            <person name="Wangchuk T."/>
            <person name="Wangdi T."/>
            <person name="Whittaker C."/>
            <person name="Wilkinson J."/>
            <person name="Wu Y."/>
            <person name="Wyman D."/>
            <person name="Yadav S."/>
            <person name="Yang S."/>
            <person name="Yang X."/>
            <person name="Yeager S."/>
            <person name="Yee E."/>
            <person name="Young G."/>
            <person name="Zainoun J."/>
            <person name="Zembeck L."/>
            <person name="Zimmer A."/>
            <person name="Zody M."/>
            <person name="Lander E."/>
        </authorList>
    </citation>
    <scope>NUCLEOTIDE SEQUENCE [LARGE SCALE GENOMIC DNA]</scope>
</reference>
<keyword evidence="1" id="KW-1133">Transmembrane helix</keyword>
<dbReference type="AlphaFoldDB" id="H2ZM44"/>
<feature type="transmembrane region" description="Helical" evidence="1">
    <location>
        <begin position="97"/>
        <end position="121"/>
    </location>
</feature>
<sequence>MKRKISSNSYFVVDVTPDEKKTTSQFTYFEFVLVVLVITCALEARLDVIKQWIGSDEYEYYEDWTARIVTFTVIAAACGAFGHWLSKFRKSDLIRIAAAAVLLVHICGCIILNVFIFLSLFSNIPHMVPTLVNIGAVCITAFNIGINIGATDLKTI</sequence>
<reference evidence="2" key="2">
    <citation type="submission" date="2025-08" db="UniProtKB">
        <authorList>
            <consortium name="Ensembl"/>
        </authorList>
    </citation>
    <scope>IDENTIFICATION</scope>
</reference>
<organism evidence="2 3">
    <name type="scientific">Ciona savignyi</name>
    <name type="common">Pacific transparent sea squirt</name>
    <dbReference type="NCBI Taxonomy" id="51511"/>
    <lineage>
        <taxon>Eukaryota</taxon>
        <taxon>Metazoa</taxon>
        <taxon>Chordata</taxon>
        <taxon>Tunicata</taxon>
        <taxon>Ascidiacea</taxon>
        <taxon>Phlebobranchia</taxon>
        <taxon>Cionidae</taxon>
        <taxon>Ciona</taxon>
    </lineage>
</organism>